<keyword evidence="2" id="KW-1185">Reference proteome</keyword>
<dbReference type="Pfam" id="PF06152">
    <property type="entry name" value="Phage_min_cap2"/>
    <property type="match status" value="1"/>
</dbReference>
<reference evidence="1 2" key="1">
    <citation type="submission" date="2016-04" db="EMBL/GenBank/DDBJ databases">
        <authorList>
            <person name="Evans L.H."/>
            <person name="Alamgir A."/>
            <person name="Owens N."/>
            <person name="Weber N.D."/>
            <person name="Virtaneva K."/>
            <person name="Barbian K."/>
            <person name="Babar A."/>
            <person name="Rosenke K."/>
        </authorList>
    </citation>
    <scope>NUCLEOTIDE SEQUENCE [LARGE SCALE GENOMIC DNA]</scope>
    <source>
        <strain evidence="1 2">IFM 0406</strain>
    </source>
</reference>
<dbReference type="InterPro" id="IPR009319">
    <property type="entry name" value="Phage_A118_VSP1"/>
</dbReference>
<accession>A0A164H259</accession>
<dbReference type="EMBL" id="LWGR01000021">
    <property type="protein sequence ID" value="KZM68137.1"/>
    <property type="molecule type" value="Genomic_DNA"/>
</dbReference>
<dbReference type="GO" id="GO:0005198">
    <property type="term" value="F:structural molecule activity"/>
    <property type="evidence" value="ECO:0007669"/>
    <property type="project" value="InterPro"/>
</dbReference>
<dbReference type="Proteomes" id="UP000076512">
    <property type="component" value="Unassembled WGS sequence"/>
</dbReference>
<dbReference type="AlphaFoldDB" id="A0A164H259"/>
<protein>
    <recommendedName>
        <fullName evidence="3">Minor capsid protein</fullName>
    </recommendedName>
</protein>
<sequence length="302" mass="31988">MLAAVTAAVLTTVRNGTAARWRPELRLHRDLHTVTATMTRAIVLATTDTVLGAAASGHADAVVELGDQPPHIVPIPWSATGHTAAAHRAVRAAGLHAEQSALGVYRRVAAAVAAHSAATEAARLAVAQRVLDGATTNGVAALVDRAGRAWSLPAYLEMLVRTLATRARVDVFTGSLSAAGHDLVVVGTSPQPCEVCAPFEGAVLSISGLSVDPPVLCNVEHAREAGLWHPNCRHRVNLWSSGGDGLERGPGPRDSASPVGEWVRRLRQARRRRATALSASAWNVADQRIRVVRNTLRQLRRS</sequence>
<name>A0A164H259_9NOCA</name>
<evidence type="ECO:0000313" key="1">
    <source>
        <dbReference type="EMBL" id="KZM68137.1"/>
    </source>
</evidence>
<evidence type="ECO:0008006" key="3">
    <source>
        <dbReference type="Google" id="ProtNLM"/>
    </source>
</evidence>
<proteinExistence type="predicted"/>
<evidence type="ECO:0000313" key="2">
    <source>
        <dbReference type="Proteomes" id="UP000076512"/>
    </source>
</evidence>
<comment type="caution">
    <text evidence="1">The sequence shown here is derived from an EMBL/GenBank/DDBJ whole genome shotgun (WGS) entry which is preliminary data.</text>
</comment>
<gene>
    <name evidence="1" type="ORF">AWN90_09350</name>
</gene>
<organism evidence="1 2">
    <name type="scientific">Nocardia terpenica</name>
    <dbReference type="NCBI Taxonomy" id="455432"/>
    <lineage>
        <taxon>Bacteria</taxon>
        <taxon>Bacillati</taxon>
        <taxon>Actinomycetota</taxon>
        <taxon>Actinomycetes</taxon>
        <taxon>Mycobacteriales</taxon>
        <taxon>Nocardiaceae</taxon>
        <taxon>Nocardia</taxon>
    </lineage>
</organism>
<dbReference type="STRING" id="455432.AWN90_09350"/>